<keyword evidence="8" id="KW-0175">Coiled coil</keyword>
<dbReference type="Gene3D" id="3.40.309.10">
    <property type="entry name" value="Aldehyde Dehydrogenase, Chain A, domain 2"/>
    <property type="match status" value="1"/>
</dbReference>
<keyword evidence="3 7" id="KW-0641">Proline biosynthesis</keyword>
<dbReference type="NCBIfam" id="NF001221">
    <property type="entry name" value="PRK00197.1"/>
    <property type="match status" value="1"/>
</dbReference>
<dbReference type="GO" id="GO:0004350">
    <property type="term" value="F:glutamate-5-semialdehyde dehydrogenase activity"/>
    <property type="evidence" value="ECO:0007669"/>
    <property type="project" value="UniProtKB-UniRule"/>
</dbReference>
<dbReference type="InterPro" id="IPR015590">
    <property type="entry name" value="Aldehyde_DH_dom"/>
</dbReference>
<evidence type="ECO:0000256" key="1">
    <source>
        <dbReference type="ARBA" id="ARBA00004985"/>
    </source>
</evidence>
<protein>
    <recommendedName>
        <fullName evidence="7">Gamma-glutamyl phosphate reductase</fullName>
        <shortName evidence="7">GPR</shortName>
        <ecNumber evidence="7">1.2.1.41</ecNumber>
    </recommendedName>
    <alternativeName>
        <fullName evidence="7">Glutamate-5-semialdehyde dehydrogenase</fullName>
    </alternativeName>
    <alternativeName>
        <fullName evidence="7">Glutamyl-gamma-semialdehyde dehydrogenase</fullName>
        <shortName evidence="7">GSA dehydrogenase</shortName>
    </alternativeName>
</protein>
<dbReference type="EC" id="1.2.1.41" evidence="7"/>
<gene>
    <name evidence="7 10" type="primary">proA</name>
    <name evidence="10" type="ORF">OSSY52_02620</name>
</gene>
<keyword evidence="2 7" id="KW-0028">Amino-acid biosynthesis</keyword>
<dbReference type="SUPFAM" id="SSF53720">
    <property type="entry name" value="ALDH-like"/>
    <property type="match status" value="1"/>
</dbReference>
<dbReference type="KEGG" id="ocy:OSSY52_02620"/>
<dbReference type="InterPro" id="IPR016161">
    <property type="entry name" value="Ald_DH/histidinol_DH"/>
</dbReference>
<dbReference type="GO" id="GO:0050661">
    <property type="term" value="F:NADP binding"/>
    <property type="evidence" value="ECO:0007669"/>
    <property type="project" value="InterPro"/>
</dbReference>
<dbReference type="InterPro" id="IPR016162">
    <property type="entry name" value="Ald_DH_N"/>
</dbReference>
<proteinExistence type="inferred from homology"/>
<dbReference type="GO" id="GO:0005737">
    <property type="term" value="C:cytoplasm"/>
    <property type="evidence" value="ECO:0007669"/>
    <property type="project" value="UniProtKB-SubCell"/>
</dbReference>
<evidence type="ECO:0000256" key="2">
    <source>
        <dbReference type="ARBA" id="ARBA00022605"/>
    </source>
</evidence>
<comment type="similarity">
    <text evidence="7">Belongs to the gamma-glutamyl phosphate reductase family.</text>
</comment>
<evidence type="ECO:0000256" key="7">
    <source>
        <dbReference type="HAMAP-Rule" id="MF_00412"/>
    </source>
</evidence>
<evidence type="ECO:0000256" key="4">
    <source>
        <dbReference type="ARBA" id="ARBA00022857"/>
    </source>
</evidence>
<evidence type="ECO:0000256" key="3">
    <source>
        <dbReference type="ARBA" id="ARBA00022650"/>
    </source>
</evidence>
<dbReference type="Proteomes" id="UP000516361">
    <property type="component" value="Chromosome"/>
</dbReference>
<dbReference type="InterPro" id="IPR020593">
    <property type="entry name" value="G-glutamylP_reductase_CS"/>
</dbReference>
<dbReference type="CDD" id="cd07079">
    <property type="entry name" value="ALDH_F18-19_ProA-GPR"/>
    <property type="match status" value="1"/>
</dbReference>
<dbReference type="InterPro" id="IPR016163">
    <property type="entry name" value="Ald_DH_C"/>
</dbReference>
<evidence type="ECO:0000256" key="8">
    <source>
        <dbReference type="SAM" id="Coils"/>
    </source>
</evidence>
<dbReference type="EMBL" id="AP018712">
    <property type="protein sequence ID" value="BBE30121.1"/>
    <property type="molecule type" value="Genomic_DNA"/>
</dbReference>
<accession>A0A7G1G1G6</accession>
<keyword evidence="11" id="KW-1185">Reference proteome</keyword>
<dbReference type="InterPro" id="IPR012134">
    <property type="entry name" value="Glu-5-SA_DH"/>
</dbReference>
<dbReference type="InParanoid" id="A0A7G1G1G6"/>
<keyword evidence="4 7" id="KW-0521">NADP</keyword>
<evidence type="ECO:0000256" key="5">
    <source>
        <dbReference type="ARBA" id="ARBA00023002"/>
    </source>
</evidence>
<evidence type="ECO:0000256" key="6">
    <source>
        <dbReference type="ARBA" id="ARBA00049024"/>
    </source>
</evidence>
<dbReference type="PIRSF" id="PIRSF000151">
    <property type="entry name" value="GPR"/>
    <property type="match status" value="1"/>
</dbReference>
<dbReference type="AlphaFoldDB" id="A0A7G1G1G6"/>
<dbReference type="GO" id="GO:0055129">
    <property type="term" value="P:L-proline biosynthetic process"/>
    <property type="evidence" value="ECO:0007669"/>
    <property type="project" value="UniProtKB-UniRule"/>
</dbReference>
<reference evidence="10 11" key="1">
    <citation type="submission" date="2018-06" db="EMBL/GenBank/DDBJ databases">
        <title>Genome sequencing of Oceanotoga sp. sy52.</title>
        <authorList>
            <person name="Mori K."/>
        </authorList>
    </citation>
    <scope>NUCLEOTIDE SEQUENCE [LARGE SCALE GENOMIC DNA]</scope>
    <source>
        <strain evidence="11">sy52</strain>
    </source>
</reference>
<dbReference type="Pfam" id="PF00171">
    <property type="entry name" value="Aldedh"/>
    <property type="match status" value="1"/>
</dbReference>
<dbReference type="UniPathway" id="UPA00098">
    <property type="reaction ID" value="UER00360"/>
</dbReference>
<feature type="domain" description="Aldehyde dehydrogenase" evidence="9">
    <location>
        <begin position="7"/>
        <end position="279"/>
    </location>
</feature>
<feature type="coiled-coil region" evidence="8">
    <location>
        <begin position="1"/>
        <end position="40"/>
    </location>
</feature>
<dbReference type="InterPro" id="IPR000965">
    <property type="entry name" value="GPR_dom"/>
</dbReference>
<keyword evidence="5 7" id="KW-0560">Oxidoreductase</keyword>
<organism evidence="10 11">
    <name type="scientific">Tepiditoga spiralis</name>
    <dbReference type="NCBI Taxonomy" id="2108365"/>
    <lineage>
        <taxon>Bacteria</taxon>
        <taxon>Thermotogati</taxon>
        <taxon>Thermotogota</taxon>
        <taxon>Thermotogae</taxon>
        <taxon>Petrotogales</taxon>
        <taxon>Petrotogaceae</taxon>
        <taxon>Tepiditoga</taxon>
    </lineage>
</organism>
<comment type="catalytic activity">
    <reaction evidence="6 7">
        <text>L-glutamate 5-semialdehyde + phosphate + NADP(+) = L-glutamyl 5-phosphate + NADPH + H(+)</text>
        <dbReference type="Rhea" id="RHEA:19541"/>
        <dbReference type="ChEBI" id="CHEBI:15378"/>
        <dbReference type="ChEBI" id="CHEBI:43474"/>
        <dbReference type="ChEBI" id="CHEBI:57783"/>
        <dbReference type="ChEBI" id="CHEBI:58066"/>
        <dbReference type="ChEBI" id="CHEBI:58274"/>
        <dbReference type="ChEBI" id="CHEBI:58349"/>
        <dbReference type="EC" id="1.2.1.41"/>
    </reaction>
</comment>
<name>A0A7G1G1G6_9BACT</name>
<dbReference type="NCBIfam" id="TIGR00407">
    <property type="entry name" value="proA"/>
    <property type="match status" value="1"/>
</dbReference>
<comment type="subcellular location">
    <subcellularLocation>
        <location evidence="7">Cytoplasm</location>
    </subcellularLocation>
</comment>
<evidence type="ECO:0000313" key="11">
    <source>
        <dbReference type="Proteomes" id="UP000516361"/>
    </source>
</evidence>
<dbReference type="RefSeq" id="WP_190615251.1">
    <property type="nucleotide sequence ID" value="NZ_AP018712.1"/>
</dbReference>
<evidence type="ECO:0000259" key="9">
    <source>
        <dbReference type="Pfam" id="PF00171"/>
    </source>
</evidence>
<dbReference type="PANTHER" id="PTHR11063:SF8">
    <property type="entry name" value="DELTA-1-PYRROLINE-5-CARBOXYLATE SYNTHASE"/>
    <property type="match status" value="1"/>
</dbReference>
<sequence length="414" mass="46425">MEELLEKVEKLKKAFEILKLKNANEKNEAILRIAEALKKNEKYILKENDKDVQIAIKKGIKSSLIDRLKLNSKRINGMIKACKEIIELKDPIGEIYDSFLRKDGIRISKVRIPIGLIGIIYESRPNVTLEASILAIKSGNTLLLRGGSDAINSNLAIVKAIKEGLKNSLIPTDSVQIIEDTNRSIVNEMLTLNKYIDLIIPRGGKDLIDFVIETSKIPVLETGTGICHIFVDESANIEKSIEIIDNAKTQRPGTCNTVETVLIHKNIAKKILPKLKDKLLEKNVLIRGCNEVKKIIEVESATDKDWTTEYLDLIISIKVVENINEAISHIKKYSTSHSESILTENYLNGMKFVNEIDSAAVYINASTRFTDGGEFEMGAEMGISTQKLHARGPVGLKELTTYKYIIFGNYDSRR</sequence>
<comment type="pathway">
    <text evidence="1 7">Amino-acid biosynthesis; L-proline biosynthesis; L-glutamate 5-semialdehyde from L-glutamate: step 2/2.</text>
</comment>
<keyword evidence="7" id="KW-0963">Cytoplasm</keyword>
<dbReference type="FunCoup" id="A0A7G1G1G6">
    <property type="interactions" value="282"/>
</dbReference>
<evidence type="ECO:0000313" key="10">
    <source>
        <dbReference type="EMBL" id="BBE30121.1"/>
    </source>
</evidence>
<dbReference type="Gene3D" id="3.40.605.10">
    <property type="entry name" value="Aldehyde Dehydrogenase, Chain A, domain 1"/>
    <property type="match status" value="1"/>
</dbReference>
<dbReference type="PANTHER" id="PTHR11063">
    <property type="entry name" value="GLUTAMATE SEMIALDEHYDE DEHYDROGENASE"/>
    <property type="match status" value="1"/>
</dbReference>
<dbReference type="HAMAP" id="MF_00412">
    <property type="entry name" value="ProA"/>
    <property type="match status" value="1"/>
</dbReference>
<dbReference type="PROSITE" id="PS01223">
    <property type="entry name" value="PROA"/>
    <property type="match status" value="1"/>
</dbReference>
<comment type="function">
    <text evidence="7">Catalyzes the NADPH-dependent reduction of L-glutamate 5-phosphate into L-glutamate 5-semialdehyde and phosphate. The product spontaneously undergoes cyclization to form 1-pyrroline-5-carboxylate.</text>
</comment>
<dbReference type="FunFam" id="3.40.309.10:FF:000006">
    <property type="entry name" value="Gamma-glutamyl phosphate reductase"/>
    <property type="match status" value="1"/>
</dbReference>